<evidence type="ECO:0000313" key="2">
    <source>
        <dbReference type="RefSeq" id="XP_028135035.1"/>
    </source>
</evidence>
<reference evidence="2" key="1">
    <citation type="submission" date="2025-08" db="UniProtKB">
        <authorList>
            <consortium name="RefSeq"/>
        </authorList>
    </citation>
    <scope>IDENTIFICATION</scope>
    <source>
        <tissue evidence="2">Whole insect</tissue>
    </source>
</reference>
<organism evidence="2">
    <name type="scientific">Diabrotica virgifera virgifera</name>
    <name type="common">western corn rootworm</name>
    <dbReference type="NCBI Taxonomy" id="50390"/>
    <lineage>
        <taxon>Eukaryota</taxon>
        <taxon>Metazoa</taxon>
        <taxon>Ecdysozoa</taxon>
        <taxon>Arthropoda</taxon>
        <taxon>Hexapoda</taxon>
        <taxon>Insecta</taxon>
        <taxon>Pterygota</taxon>
        <taxon>Neoptera</taxon>
        <taxon>Endopterygota</taxon>
        <taxon>Coleoptera</taxon>
        <taxon>Polyphaga</taxon>
        <taxon>Cucujiformia</taxon>
        <taxon>Chrysomeloidea</taxon>
        <taxon>Chrysomelidae</taxon>
        <taxon>Galerucinae</taxon>
        <taxon>Diabroticina</taxon>
        <taxon>Diabroticites</taxon>
        <taxon>Diabrotica</taxon>
    </lineage>
</organism>
<dbReference type="InParanoid" id="A0A6P7FQ02"/>
<feature type="region of interest" description="Disordered" evidence="1">
    <location>
        <begin position="182"/>
        <end position="224"/>
    </location>
</feature>
<accession>A0A6P7FQ02</accession>
<feature type="compositionally biased region" description="Low complexity" evidence="1">
    <location>
        <begin position="182"/>
        <end position="208"/>
    </location>
</feature>
<gene>
    <name evidence="2" type="primary">LOC114329948</name>
</gene>
<dbReference type="RefSeq" id="XP_028135035.1">
    <property type="nucleotide sequence ID" value="XM_028279234.1"/>
</dbReference>
<evidence type="ECO:0000256" key="1">
    <source>
        <dbReference type="SAM" id="MobiDB-lite"/>
    </source>
</evidence>
<dbReference type="AlphaFoldDB" id="A0A6P7FQ02"/>
<sequence>MSHSKKRGRRMTFVLKMNTKENDTMEELNSSFCGCNRLSDLQESSSHRENKLLYYTKRKIQWSTSTRSSLKNISMLTVTAKEKNSIVEAGRKNEETRKLQIQLSASARSSIGRLLSEVKWFCSEQNKEKNDTFKPLALHVQHTTRCSTMLHSTLEHSIEYVICDYKQLNVRVQLLVTNKSKTSSSFSSDASSSSCSSSSSGSNSSSSSNLTSTKENAANNSYNE</sequence>
<name>A0A6P7FQ02_DIAVI</name>
<protein>
    <submittedName>
        <fullName evidence="2">Uncharacterized protein LOC114329948</fullName>
    </submittedName>
</protein>
<proteinExistence type="predicted"/>
<feature type="compositionally biased region" description="Polar residues" evidence="1">
    <location>
        <begin position="209"/>
        <end position="224"/>
    </location>
</feature>